<dbReference type="Proteomes" id="UP000264800">
    <property type="component" value="Unplaced"/>
</dbReference>
<evidence type="ECO:0000256" key="1">
    <source>
        <dbReference type="ARBA" id="ARBA00004498"/>
    </source>
</evidence>
<feature type="region of interest" description="Disordered" evidence="15">
    <location>
        <begin position="32"/>
        <end position="62"/>
    </location>
</feature>
<dbReference type="GeneID" id="108239203"/>
<accession>A0A3Q3BQ67</accession>
<dbReference type="RefSeq" id="XP_017277272.1">
    <property type="nucleotide sequence ID" value="XM_017421783.3"/>
</dbReference>
<feature type="chain" id="PRO_5025706601" description="Zona pellucida sperm-binding protein 3" evidence="14">
    <location>
        <begin position="23"/>
        <end position="515"/>
    </location>
</feature>
<dbReference type="STRING" id="37003.ENSKMAP00000028459"/>
<dbReference type="InterPro" id="IPR001507">
    <property type="entry name" value="ZP_dom"/>
</dbReference>
<feature type="compositionally biased region" description="Low complexity" evidence="15">
    <location>
        <begin position="44"/>
        <end position="60"/>
    </location>
</feature>
<dbReference type="InterPro" id="IPR055355">
    <property type="entry name" value="ZP-C"/>
</dbReference>
<sequence>MAILWLRICVLIGFFLSCSSLAFPKTYFPERAASLPRPQPPQGPSRSGAKQQQQQQQPQQELEKVNTVTVICHPDSLEVVIAADMFAVGAPVDSRELHLGVENNEFCRAEAASPEEYRIVVGLDDCGTKHWMTEDSLVYTNLLIYSPMPSPSGIVRMDEAVIPIECHYERKYSLSSSSLMPTWIPFTSTQSAVETLEFNLRIMSSDWMYERGANVFHLGEPINLEASVRVGHHMGLRVFLSSCVATLQPDINSDPKYIFVEDGCLVDSQLPDSKARFLPRLQEDKLQLTIEAFKFHNDDRGQLYFTCHLNAVPVNDAEALNKACTFINGRWRSADGNDYLCGYCKNQNEASTKSISGVFSPRAFGNVAESEHMWRHGLKTNMVWDHEARVGPLAILPSRKSGPLPADELPEVLYNIHRPALYGSHWRSGINKFGLKGLLPDFPPELEAESEEELKADEEETEPEKSLLEVETKSVWTDKNSTDLNHIDSFLPKMKTTVTNATNAISDLSDATDPK</sequence>
<dbReference type="GO" id="GO:0032190">
    <property type="term" value="F:acrosin binding"/>
    <property type="evidence" value="ECO:0007669"/>
    <property type="project" value="TreeGrafter"/>
</dbReference>
<name>A0A3Q3BQ67_KRYMA</name>
<evidence type="ECO:0000256" key="9">
    <source>
        <dbReference type="ARBA" id="ARBA00022729"/>
    </source>
</evidence>
<proteinExistence type="inferred from homology"/>
<evidence type="ECO:0000259" key="16">
    <source>
        <dbReference type="PROSITE" id="PS51034"/>
    </source>
</evidence>
<keyword evidence="7 14" id="KW-0165">Cleavage on pair of basic residues</keyword>
<dbReference type="SMART" id="SM00241">
    <property type="entry name" value="ZP"/>
    <property type="match status" value="1"/>
</dbReference>
<evidence type="ECO:0000256" key="11">
    <source>
        <dbReference type="ARBA" id="ARBA00023136"/>
    </source>
</evidence>
<dbReference type="PRINTS" id="PR00023">
    <property type="entry name" value="ZPELLUCIDA"/>
</dbReference>
<evidence type="ECO:0000256" key="15">
    <source>
        <dbReference type="SAM" id="MobiDB-lite"/>
    </source>
</evidence>
<comment type="PTM">
    <text evidence="14">Proteolytically cleaved before the transmembrane segment to yield the secreted ectodomain incorporated in the zona pellucida.</text>
</comment>
<dbReference type="FunFam" id="2.60.40.4100:FF:000002">
    <property type="entry name" value="Zona pellucida sperm-binding protein 3"/>
    <property type="match status" value="1"/>
</dbReference>
<keyword evidence="11" id="KW-0472">Membrane</keyword>
<keyword evidence="5 14" id="KW-0964">Secreted</keyword>
<dbReference type="OMA" id="YERKYGV"/>
<dbReference type="Pfam" id="PF23344">
    <property type="entry name" value="ZP-N"/>
    <property type="match status" value="1"/>
</dbReference>
<dbReference type="FunFam" id="2.60.40.3210:FF:000001">
    <property type="entry name" value="Zona pellucida sperm-binding protein 3"/>
    <property type="match status" value="1"/>
</dbReference>
<dbReference type="GO" id="GO:0035805">
    <property type="term" value="C:egg coat"/>
    <property type="evidence" value="ECO:0007669"/>
    <property type="project" value="UniProtKB-SubCell"/>
</dbReference>
<comment type="similarity">
    <text evidence="2 14">Belongs to the ZP domain family. ZPC subfamily.</text>
</comment>
<feature type="domain" description="ZP" evidence="16">
    <location>
        <begin position="71"/>
        <end position="331"/>
    </location>
</feature>
<keyword evidence="10" id="KW-1133">Transmembrane helix</keyword>
<dbReference type="PROSITE" id="PS51257">
    <property type="entry name" value="PROKAR_LIPOPROTEIN"/>
    <property type="match status" value="1"/>
</dbReference>
<evidence type="ECO:0000256" key="3">
    <source>
        <dbReference type="ARBA" id="ARBA00017980"/>
    </source>
</evidence>
<dbReference type="Ensembl" id="ENSKMAT00000028817.1">
    <property type="protein sequence ID" value="ENSKMAP00000028459.1"/>
    <property type="gene ID" value="ENSKMAG00000021100.1"/>
</dbReference>
<dbReference type="Pfam" id="PF00100">
    <property type="entry name" value="Zona_pellucida"/>
    <property type="match status" value="1"/>
</dbReference>
<dbReference type="GeneTree" id="ENSGT01030000234567"/>
<comment type="domain">
    <text evidence="14">The ZP domain is involved in the polymerization of the ZP proteins to form the zona pellucida.</text>
</comment>
<evidence type="ECO:0000256" key="5">
    <source>
        <dbReference type="ARBA" id="ARBA00022525"/>
    </source>
</evidence>
<dbReference type="PANTHER" id="PTHR11576:SF2">
    <property type="entry name" value="ZONA PELLUCIDA SPERM-BINDING PROTEIN 3"/>
    <property type="match status" value="1"/>
</dbReference>
<feature type="signal peptide" evidence="14">
    <location>
        <begin position="1"/>
        <end position="22"/>
    </location>
</feature>
<feature type="compositionally biased region" description="Acidic residues" evidence="15">
    <location>
        <begin position="446"/>
        <end position="462"/>
    </location>
</feature>
<evidence type="ECO:0000256" key="8">
    <source>
        <dbReference type="ARBA" id="ARBA00022692"/>
    </source>
</evidence>
<dbReference type="OrthoDB" id="8880842at2759"/>
<evidence type="ECO:0000256" key="13">
    <source>
        <dbReference type="ARBA" id="ARBA00023180"/>
    </source>
</evidence>
<dbReference type="GO" id="GO:0007339">
    <property type="term" value="P:binding of sperm to zona pellucida"/>
    <property type="evidence" value="ECO:0007669"/>
    <property type="project" value="UniProtKB-UniRule"/>
</dbReference>
<protein>
    <recommendedName>
        <fullName evidence="3 14">Zona pellucida sperm-binding protein 3</fullName>
    </recommendedName>
</protein>
<dbReference type="PROSITE" id="PS51034">
    <property type="entry name" value="ZP_2"/>
    <property type="match status" value="1"/>
</dbReference>
<reference evidence="17" key="2">
    <citation type="submission" date="2025-09" db="UniProtKB">
        <authorList>
            <consortium name="Ensembl"/>
        </authorList>
    </citation>
    <scope>IDENTIFICATION</scope>
</reference>
<dbReference type="AlphaFoldDB" id="A0A3Q3BQ67"/>
<evidence type="ECO:0000313" key="18">
    <source>
        <dbReference type="Proteomes" id="UP000264800"/>
    </source>
</evidence>
<dbReference type="GO" id="GO:0035804">
    <property type="term" value="F:structural constituent of egg coat"/>
    <property type="evidence" value="ECO:0007669"/>
    <property type="project" value="UniProtKB-UniRule"/>
</dbReference>
<keyword evidence="6 14" id="KW-0272">Extracellular matrix</keyword>
<dbReference type="GO" id="GO:0035803">
    <property type="term" value="P:egg coat formation"/>
    <property type="evidence" value="ECO:0007669"/>
    <property type="project" value="UniProtKB-UniRule"/>
</dbReference>
<keyword evidence="9 14" id="KW-0732">Signal</keyword>
<evidence type="ECO:0000256" key="6">
    <source>
        <dbReference type="ARBA" id="ARBA00022530"/>
    </source>
</evidence>
<dbReference type="InterPro" id="IPR048290">
    <property type="entry name" value="ZP_chr"/>
</dbReference>
<evidence type="ECO:0000256" key="4">
    <source>
        <dbReference type="ARBA" id="ARBA00022475"/>
    </source>
</evidence>
<dbReference type="InterPro" id="IPR055356">
    <property type="entry name" value="ZP-N"/>
</dbReference>
<feature type="compositionally biased region" description="Basic and acidic residues" evidence="15">
    <location>
        <begin position="463"/>
        <end position="472"/>
    </location>
</feature>
<evidence type="ECO:0000256" key="10">
    <source>
        <dbReference type="ARBA" id="ARBA00022989"/>
    </source>
</evidence>
<evidence type="ECO:0000256" key="7">
    <source>
        <dbReference type="ARBA" id="ARBA00022685"/>
    </source>
</evidence>
<keyword evidence="4 14" id="KW-1003">Cell membrane</keyword>
<keyword evidence="13" id="KW-0325">Glycoprotein</keyword>
<dbReference type="PANTHER" id="PTHR11576">
    <property type="entry name" value="ZONA PELLUCIDA SPERM-BINDING PROTEIN 3"/>
    <property type="match status" value="1"/>
</dbReference>
<dbReference type="KEGG" id="kmr:108239203"/>
<organism evidence="17 18">
    <name type="scientific">Kryptolebias marmoratus</name>
    <name type="common">Mangrove killifish</name>
    <name type="synonym">Rivulus marmoratus</name>
    <dbReference type="NCBI Taxonomy" id="37003"/>
    <lineage>
        <taxon>Eukaryota</taxon>
        <taxon>Metazoa</taxon>
        <taxon>Chordata</taxon>
        <taxon>Craniata</taxon>
        <taxon>Vertebrata</taxon>
        <taxon>Euteleostomi</taxon>
        <taxon>Actinopterygii</taxon>
        <taxon>Neopterygii</taxon>
        <taxon>Teleostei</taxon>
        <taxon>Neoteleostei</taxon>
        <taxon>Acanthomorphata</taxon>
        <taxon>Ovalentaria</taxon>
        <taxon>Atherinomorphae</taxon>
        <taxon>Cyprinodontiformes</taxon>
        <taxon>Rivulidae</taxon>
        <taxon>Kryptolebias</taxon>
    </lineage>
</organism>
<evidence type="ECO:0000256" key="14">
    <source>
        <dbReference type="RuleBase" id="RU367066"/>
    </source>
</evidence>
<evidence type="ECO:0000256" key="2">
    <source>
        <dbReference type="ARBA" id="ARBA00006735"/>
    </source>
</evidence>
<reference evidence="17" key="1">
    <citation type="submission" date="2025-08" db="UniProtKB">
        <authorList>
            <consortium name="Ensembl"/>
        </authorList>
    </citation>
    <scope>IDENTIFICATION</scope>
</reference>
<feature type="region of interest" description="Disordered" evidence="15">
    <location>
        <begin position="446"/>
        <end position="472"/>
    </location>
</feature>
<keyword evidence="18" id="KW-1185">Reference proteome</keyword>
<keyword evidence="12 14" id="KW-1015">Disulfide bond</keyword>
<comment type="function">
    <text evidence="14">Component of the zona pellucida, an extracellular matrix surrounding oocytes which mediates sperm binding, induction of the acrosome reaction and prevents post-fertilization polyspermy. The zona pellucida is composed of 3 to 4 glycoproteins, ZP1, ZP2, ZP3, and ZP4. ZP3 is essential for sperm binding and zona matrix formation.</text>
</comment>
<comment type="subcellular location">
    <subcellularLocation>
        <location evidence="1">Secreted</location>
        <location evidence="1">Extracellular space</location>
        <location evidence="1">Extracellular matrix</location>
    </subcellularLocation>
    <subcellularLocation>
        <location evidence="14">Zona pellucida</location>
    </subcellularLocation>
    <subcellularLocation>
        <location evidence="14">Cell membrane</location>
        <topology evidence="14">Single-pass type I membrane protein</topology>
    </subcellularLocation>
</comment>
<evidence type="ECO:0000313" key="17">
    <source>
        <dbReference type="Ensembl" id="ENSKMAP00000028459.1"/>
    </source>
</evidence>
<evidence type="ECO:0000256" key="12">
    <source>
        <dbReference type="ARBA" id="ARBA00023157"/>
    </source>
</evidence>
<dbReference type="Gene3D" id="2.60.40.4100">
    <property type="entry name" value="Zona pellucida, ZP-C domain"/>
    <property type="match status" value="1"/>
</dbReference>
<dbReference type="GO" id="GO:2000344">
    <property type="term" value="P:positive regulation of acrosome reaction"/>
    <property type="evidence" value="ECO:0007669"/>
    <property type="project" value="UniProtKB-UniRule"/>
</dbReference>
<dbReference type="InterPro" id="IPR042235">
    <property type="entry name" value="ZP-C_dom"/>
</dbReference>
<dbReference type="Gene3D" id="2.60.40.3210">
    <property type="entry name" value="Zona pellucida, ZP-N domain"/>
    <property type="match status" value="1"/>
</dbReference>
<keyword evidence="8" id="KW-0812">Transmembrane</keyword>
<dbReference type="GO" id="GO:0005886">
    <property type="term" value="C:plasma membrane"/>
    <property type="evidence" value="ECO:0007669"/>
    <property type="project" value="UniProtKB-SubCell"/>
</dbReference>